<gene>
    <name evidence="2" type="ORF">SDC9_155715</name>
</gene>
<evidence type="ECO:0000313" key="2">
    <source>
        <dbReference type="EMBL" id="MPN08433.1"/>
    </source>
</evidence>
<name>A0A645F7H4_9ZZZZ</name>
<dbReference type="InterPro" id="IPR025714">
    <property type="entry name" value="Methyltranfer_dom"/>
</dbReference>
<dbReference type="CDD" id="cd02440">
    <property type="entry name" value="AdoMet_MTases"/>
    <property type="match status" value="1"/>
</dbReference>
<protein>
    <recommendedName>
        <fullName evidence="1">Methyltransferase domain-containing protein</fullName>
    </recommendedName>
</protein>
<dbReference type="Pfam" id="PF13847">
    <property type="entry name" value="Methyltransf_31"/>
    <property type="match status" value="1"/>
</dbReference>
<reference evidence="2" key="1">
    <citation type="submission" date="2019-08" db="EMBL/GenBank/DDBJ databases">
        <authorList>
            <person name="Kucharzyk K."/>
            <person name="Murdoch R.W."/>
            <person name="Higgins S."/>
            <person name="Loffler F."/>
        </authorList>
    </citation>
    <scope>NUCLEOTIDE SEQUENCE</scope>
</reference>
<proteinExistence type="predicted"/>
<comment type="caution">
    <text evidence="2">The sequence shown here is derived from an EMBL/GenBank/DDBJ whole genome shotgun (WGS) entry which is preliminary data.</text>
</comment>
<feature type="domain" description="Methyltransferase" evidence="1">
    <location>
        <begin position="43"/>
        <end position="95"/>
    </location>
</feature>
<dbReference type="Gene3D" id="3.40.50.150">
    <property type="entry name" value="Vaccinia Virus protein VP39"/>
    <property type="match status" value="1"/>
</dbReference>
<accession>A0A645F7H4</accession>
<dbReference type="InterPro" id="IPR029063">
    <property type="entry name" value="SAM-dependent_MTases_sf"/>
</dbReference>
<evidence type="ECO:0000259" key="1">
    <source>
        <dbReference type="Pfam" id="PF13847"/>
    </source>
</evidence>
<dbReference type="EMBL" id="VSSQ01054478">
    <property type="protein sequence ID" value="MPN08433.1"/>
    <property type="molecule type" value="Genomic_DNA"/>
</dbReference>
<dbReference type="SUPFAM" id="SSF53335">
    <property type="entry name" value="S-adenosyl-L-methionine-dependent methyltransferases"/>
    <property type="match status" value="1"/>
</dbReference>
<sequence length="120" mass="13578">MKQDNSTKSWNNLGKEWIELAQAGESRMAFIMPYMLNLMRDVSNKTILDLGCGEGGYSRELCKKNAMVTSVDCSEIAIKYSVAEAQRQGLSIQHFIRNSKIRHRKLFCQQTGSDLPGFVI</sequence>
<organism evidence="2">
    <name type="scientific">bioreactor metagenome</name>
    <dbReference type="NCBI Taxonomy" id="1076179"/>
    <lineage>
        <taxon>unclassified sequences</taxon>
        <taxon>metagenomes</taxon>
        <taxon>ecological metagenomes</taxon>
    </lineage>
</organism>
<dbReference type="AlphaFoldDB" id="A0A645F7H4"/>